<dbReference type="EMBL" id="JABFTP020000144">
    <property type="protein sequence ID" value="KAL3283337.1"/>
    <property type="molecule type" value="Genomic_DNA"/>
</dbReference>
<keyword evidence="2" id="KW-1185">Reference proteome</keyword>
<reference evidence="1 2" key="1">
    <citation type="journal article" date="2021" name="BMC Biol.">
        <title>Horizontally acquired antibacterial genes associated with adaptive radiation of ladybird beetles.</title>
        <authorList>
            <person name="Li H.S."/>
            <person name="Tang X.F."/>
            <person name="Huang Y.H."/>
            <person name="Xu Z.Y."/>
            <person name="Chen M.L."/>
            <person name="Du X.Y."/>
            <person name="Qiu B.Y."/>
            <person name="Chen P.T."/>
            <person name="Zhang W."/>
            <person name="Slipinski A."/>
            <person name="Escalona H.E."/>
            <person name="Waterhouse R.M."/>
            <person name="Zwick A."/>
            <person name="Pang H."/>
        </authorList>
    </citation>
    <scope>NUCLEOTIDE SEQUENCE [LARGE SCALE GENOMIC DNA]</scope>
    <source>
        <strain evidence="1">SYSU2018</strain>
    </source>
</reference>
<comment type="caution">
    <text evidence="1">The sequence shown here is derived from an EMBL/GenBank/DDBJ whole genome shotgun (WGS) entry which is preliminary data.</text>
</comment>
<dbReference type="AlphaFoldDB" id="A0ABD2NXL2"/>
<organism evidence="1 2">
    <name type="scientific">Cryptolaemus montrouzieri</name>
    <dbReference type="NCBI Taxonomy" id="559131"/>
    <lineage>
        <taxon>Eukaryota</taxon>
        <taxon>Metazoa</taxon>
        <taxon>Ecdysozoa</taxon>
        <taxon>Arthropoda</taxon>
        <taxon>Hexapoda</taxon>
        <taxon>Insecta</taxon>
        <taxon>Pterygota</taxon>
        <taxon>Neoptera</taxon>
        <taxon>Endopterygota</taxon>
        <taxon>Coleoptera</taxon>
        <taxon>Polyphaga</taxon>
        <taxon>Cucujiformia</taxon>
        <taxon>Coccinelloidea</taxon>
        <taxon>Coccinellidae</taxon>
        <taxon>Scymninae</taxon>
        <taxon>Scymnini</taxon>
        <taxon>Cryptolaemus</taxon>
    </lineage>
</organism>
<gene>
    <name evidence="1" type="ORF">HHI36_006485</name>
</gene>
<protein>
    <submittedName>
        <fullName evidence="1">Uncharacterized protein</fullName>
    </submittedName>
</protein>
<feature type="non-terminal residue" evidence="1">
    <location>
        <position position="1"/>
    </location>
</feature>
<sequence length="122" mass="14320">ANAKTPEQRCHFPLRSPTHDTLLRSVFNAHTRNTYYENYPSVIAVLAAVHPKRHIISRQIERDIDIPQRTALTIPNNFHYRPYHIRLVHKLQNDPDFYGLIMFSDEAIFDGDGQLNRHNSHH</sequence>
<accession>A0ABD2NXL2</accession>
<evidence type="ECO:0000313" key="1">
    <source>
        <dbReference type="EMBL" id="KAL3283337.1"/>
    </source>
</evidence>
<dbReference type="Proteomes" id="UP001516400">
    <property type="component" value="Unassembled WGS sequence"/>
</dbReference>
<evidence type="ECO:0000313" key="2">
    <source>
        <dbReference type="Proteomes" id="UP001516400"/>
    </source>
</evidence>
<proteinExistence type="predicted"/>
<name>A0ABD2NXL2_9CUCU</name>